<protein>
    <recommendedName>
        <fullName evidence="3">Intradiol ring-cleavage dioxygenases domain-containing protein</fullName>
    </recommendedName>
</protein>
<evidence type="ECO:0000313" key="1">
    <source>
        <dbReference type="EMBL" id="MEW9572610.1"/>
    </source>
</evidence>
<organism evidence="1 2">
    <name type="scientific">Rhodanobacter lycopersici</name>
    <dbReference type="NCBI Taxonomy" id="3162487"/>
    <lineage>
        <taxon>Bacteria</taxon>
        <taxon>Pseudomonadati</taxon>
        <taxon>Pseudomonadota</taxon>
        <taxon>Gammaproteobacteria</taxon>
        <taxon>Lysobacterales</taxon>
        <taxon>Rhodanobacteraceae</taxon>
        <taxon>Rhodanobacter</taxon>
    </lineage>
</organism>
<dbReference type="EMBL" id="JBFOHK010000003">
    <property type="protein sequence ID" value="MEW9572610.1"/>
    <property type="molecule type" value="Genomic_DNA"/>
</dbReference>
<keyword evidence="2" id="KW-1185">Reference proteome</keyword>
<dbReference type="RefSeq" id="WP_367854677.1">
    <property type="nucleotide sequence ID" value="NZ_JBFOHK010000003.1"/>
</dbReference>
<comment type="caution">
    <text evidence="1">The sequence shown here is derived from an EMBL/GenBank/DDBJ whole genome shotgun (WGS) entry which is preliminary data.</text>
</comment>
<dbReference type="Proteomes" id="UP001556220">
    <property type="component" value="Unassembled WGS sequence"/>
</dbReference>
<accession>A0ABV3QFN6</accession>
<evidence type="ECO:0008006" key="3">
    <source>
        <dbReference type="Google" id="ProtNLM"/>
    </source>
</evidence>
<reference evidence="1 2" key="1">
    <citation type="submission" date="2024-06" db="EMBL/GenBank/DDBJ databases">
        <authorList>
            <person name="Woo H."/>
        </authorList>
    </citation>
    <scope>NUCLEOTIDE SEQUENCE [LARGE SCALE GENOMIC DNA]</scope>
    <source>
        <strain evidence="1 2">Si-c</strain>
    </source>
</reference>
<evidence type="ECO:0000313" key="2">
    <source>
        <dbReference type="Proteomes" id="UP001556220"/>
    </source>
</evidence>
<gene>
    <name evidence="1" type="ORF">ABQJ54_12695</name>
</gene>
<sequence length="88" mass="9668">MSIVVGRCRARGPVRQFHAPHLHFQLSNAATFDGSEGLLFTFDRSDLPGPETEAQLFGQDAPWTPSTGRHRQAPLLLDIVVIGFPASR</sequence>
<name>A0ABV3QFN6_9GAMM</name>
<proteinExistence type="predicted"/>